<feature type="transmembrane region" description="Helical" evidence="2">
    <location>
        <begin position="26"/>
        <end position="45"/>
    </location>
</feature>
<gene>
    <name evidence="3" type="ORF">IAB06_00690</name>
</gene>
<accession>A0A9D1SKH2</accession>
<name>A0A9D1SKH2_9FIRM</name>
<sequence length="109" mass="12027">MIYPLIGLVIGLIIGFEMPISLPQEYVKLLSVALLAVFDSVLGGVRAAKEGHYDNQIFISGFFINALLATLLCYGGEIIGIDLYFVGILVFGMRIFQNIAIIRRLYLGK</sequence>
<reference evidence="3" key="1">
    <citation type="submission" date="2020-10" db="EMBL/GenBank/DDBJ databases">
        <authorList>
            <person name="Gilroy R."/>
        </authorList>
    </citation>
    <scope>NUCLEOTIDE SEQUENCE</scope>
    <source>
        <strain evidence="3">CHK160-1198</strain>
    </source>
</reference>
<reference evidence="3" key="2">
    <citation type="journal article" date="2021" name="PeerJ">
        <title>Extensive microbial diversity within the chicken gut microbiome revealed by metagenomics and culture.</title>
        <authorList>
            <person name="Gilroy R."/>
            <person name="Ravi A."/>
            <person name="Getino M."/>
            <person name="Pursley I."/>
            <person name="Horton D.L."/>
            <person name="Alikhan N.F."/>
            <person name="Baker D."/>
            <person name="Gharbi K."/>
            <person name="Hall N."/>
            <person name="Watson M."/>
            <person name="Adriaenssens E.M."/>
            <person name="Foster-Nyarko E."/>
            <person name="Jarju S."/>
            <person name="Secka A."/>
            <person name="Antonio M."/>
            <person name="Oren A."/>
            <person name="Chaudhuri R.R."/>
            <person name="La Ragione R."/>
            <person name="Hildebrand F."/>
            <person name="Pallen M.J."/>
        </authorList>
    </citation>
    <scope>NUCLEOTIDE SEQUENCE</scope>
    <source>
        <strain evidence="3">CHK160-1198</strain>
    </source>
</reference>
<feature type="transmembrane region" description="Helical" evidence="2">
    <location>
        <begin position="83"/>
        <end position="102"/>
    </location>
</feature>
<dbReference type="Proteomes" id="UP000824099">
    <property type="component" value="Unassembled WGS sequence"/>
</dbReference>
<comment type="caution">
    <text evidence="3">The sequence shown here is derived from an EMBL/GenBank/DDBJ whole genome shotgun (WGS) entry which is preliminary data.</text>
</comment>
<evidence type="ECO:0000256" key="1">
    <source>
        <dbReference type="PIRNR" id="PIRNR018579"/>
    </source>
</evidence>
<evidence type="ECO:0000313" key="3">
    <source>
        <dbReference type="EMBL" id="HIU63546.1"/>
    </source>
</evidence>
<dbReference type="PIRSF" id="PIRSF018579">
    <property type="entry name" value="Sbp"/>
    <property type="match status" value="1"/>
</dbReference>
<proteinExistence type="inferred from homology"/>
<dbReference type="InterPro" id="IPR009709">
    <property type="entry name" value="DUF1290"/>
</dbReference>
<keyword evidence="1" id="KW-1003">Cell membrane</keyword>
<dbReference type="AlphaFoldDB" id="A0A9D1SKH2"/>
<evidence type="ECO:0000256" key="2">
    <source>
        <dbReference type="SAM" id="Phobius"/>
    </source>
</evidence>
<dbReference type="Pfam" id="PF06947">
    <property type="entry name" value="DUF1290"/>
    <property type="match status" value="1"/>
</dbReference>
<feature type="transmembrane region" description="Helical" evidence="2">
    <location>
        <begin position="57"/>
        <end position="77"/>
    </location>
</feature>
<keyword evidence="2" id="KW-1133">Transmembrane helix</keyword>
<comment type="subcellular location">
    <subcellularLocation>
        <location evidence="1">Cell membrane</location>
        <topology evidence="1">Multi-pass membrane protein</topology>
    </subcellularLocation>
</comment>
<evidence type="ECO:0000313" key="4">
    <source>
        <dbReference type="Proteomes" id="UP000824099"/>
    </source>
</evidence>
<keyword evidence="1 2" id="KW-0812">Transmembrane</keyword>
<dbReference type="GO" id="GO:0005886">
    <property type="term" value="C:plasma membrane"/>
    <property type="evidence" value="ECO:0007669"/>
    <property type="project" value="UniProtKB-SubCell"/>
</dbReference>
<comment type="similarity">
    <text evidence="1">Belongs to the sbp family.</text>
</comment>
<organism evidence="3 4">
    <name type="scientific">Candidatus Avacidaminococcus intestinavium</name>
    <dbReference type="NCBI Taxonomy" id="2840684"/>
    <lineage>
        <taxon>Bacteria</taxon>
        <taxon>Bacillati</taxon>
        <taxon>Bacillota</taxon>
        <taxon>Negativicutes</taxon>
        <taxon>Acidaminococcales</taxon>
        <taxon>Acidaminococcaceae</taxon>
        <taxon>Acidaminococcaceae incertae sedis</taxon>
        <taxon>Candidatus Avacidaminococcus</taxon>
    </lineage>
</organism>
<dbReference type="EMBL" id="DVNI01000009">
    <property type="protein sequence ID" value="HIU63546.1"/>
    <property type="molecule type" value="Genomic_DNA"/>
</dbReference>
<protein>
    <submittedName>
        <fullName evidence="3">Small basic family protein</fullName>
    </submittedName>
</protein>
<keyword evidence="1 2" id="KW-0472">Membrane</keyword>